<dbReference type="Pfam" id="PF00067">
    <property type="entry name" value="p450"/>
    <property type="match status" value="1"/>
</dbReference>
<comment type="cofactor">
    <cofactor evidence="1">
        <name>heme</name>
        <dbReference type="ChEBI" id="CHEBI:30413"/>
    </cofactor>
</comment>
<dbReference type="Gene3D" id="1.10.630.10">
    <property type="entry name" value="Cytochrome P450"/>
    <property type="match status" value="1"/>
</dbReference>
<dbReference type="SUPFAM" id="SSF48264">
    <property type="entry name" value="Cytochrome P450"/>
    <property type="match status" value="1"/>
</dbReference>
<evidence type="ECO:0000256" key="3">
    <source>
        <dbReference type="ARBA" id="ARBA00022723"/>
    </source>
</evidence>
<protein>
    <recommendedName>
        <fullName evidence="6">Cytochrome P450</fullName>
    </recommendedName>
</protein>
<proteinExistence type="inferred from homology"/>
<dbReference type="PANTHER" id="PTHR46206:SF8">
    <property type="entry name" value="P450, PUTATIVE (EUROFUNG)-RELATED"/>
    <property type="match status" value="1"/>
</dbReference>
<evidence type="ECO:0000256" key="1">
    <source>
        <dbReference type="ARBA" id="ARBA00001971"/>
    </source>
</evidence>
<dbReference type="OrthoDB" id="1844152at2759"/>
<reference evidence="4 5" key="1">
    <citation type="journal article" date="2018" name="MBio">
        <title>Comparative Genomics Reveals the Core Gene Toolbox for the Fungus-Insect Symbiosis.</title>
        <authorList>
            <person name="Wang Y."/>
            <person name="Stata M."/>
            <person name="Wang W."/>
            <person name="Stajich J.E."/>
            <person name="White M.M."/>
            <person name="Moncalvo J.M."/>
        </authorList>
    </citation>
    <scope>NUCLEOTIDE SEQUENCE [LARGE SCALE GENOMIC DNA]</scope>
    <source>
        <strain evidence="4 5">SC-DP-2</strain>
    </source>
</reference>
<dbReference type="EMBL" id="MBFS01000708">
    <property type="protein sequence ID" value="PVV01911.1"/>
    <property type="molecule type" value="Genomic_DNA"/>
</dbReference>
<sequence>SVYIEDIFSYVNQILIDIAIRTCYGEAAKKDPAFLSSINLLLSQNVSYGERCINDLLKFRIFNKKSNIEKAKCYLRDFTVFNFLLFYLYSKQCLADFILKNQLKYNISNDIFYTSLPSYFYLFVTLLGYKLSNFLIDISLNPTEFKKLEAEQKAIIVEHQKTITAKHLNKMVQLDAAIAESVRLGNSKLSMKEALHDVFLSNGIFVPKGSIVQFNTISYDRSHQIFNKHPHDFIPERHFELGTKLGETSPTNLVWGYERTCPYRNYCANIMKLFVANLIRGYTVSQGNGPPISTGLRLKGVEFGLMLMLRRIQ</sequence>
<comment type="similarity">
    <text evidence="2">Belongs to the cytochrome P450 family.</text>
</comment>
<gene>
    <name evidence="4" type="ORF">BB560_003652</name>
</gene>
<keyword evidence="5" id="KW-1185">Reference proteome</keyword>
<dbReference type="InterPro" id="IPR036396">
    <property type="entry name" value="Cyt_P450_sf"/>
</dbReference>
<evidence type="ECO:0008006" key="6">
    <source>
        <dbReference type="Google" id="ProtNLM"/>
    </source>
</evidence>
<accession>A0A2T9ZBF3</accession>
<dbReference type="AlphaFoldDB" id="A0A2T9ZBF3"/>
<evidence type="ECO:0000313" key="5">
    <source>
        <dbReference type="Proteomes" id="UP000245609"/>
    </source>
</evidence>
<name>A0A2T9ZBF3_9FUNG</name>
<keyword evidence="3" id="KW-0479">Metal-binding</keyword>
<dbReference type="GO" id="GO:0016705">
    <property type="term" value="F:oxidoreductase activity, acting on paired donors, with incorporation or reduction of molecular oxygen"/>
    <property type="evidence" value="ECO:0007669"/>
    <property type="project" value="InterPro"/>
</dbReference>
<evidence type="ECO:0000256" key="2">
    <source>
        <dbReference type="ARBA" id="ARBA00010617"/>
    </source>
</evidence>
<dbReference type="InterPro" id="IPR001128">
    <property type="entry name" value="Cyt_P450"/>
</dbReference>
<dbReference type="STRING" id="133381.A0A2T9ZBF3"/>
<comment type="caution">
    <text evidence="4">The sequence shown here is derived from an EMBL/GenBank/DDBJ whole genome shotgun (WGS) entry which is preliminary data.</text>
</comment>
<dbReference type="GO" id="GO:0004497">
    <property type="term" value="F:monooxygenase activity"/>
    <property type="evidence" value="ECO:0007669"/>
    <property type="project" value="InterPro"/>
</dbReference>
<organism evidence="4 5">
    <name type="scientific">Smittium megazygosporum</name>
    <dbReference type="NCBI Taxonomy" id="133381"/>
    <lineage>
        <taxon>Eukaryota</taxon>
        <taxon>Fungi</taxon>
        <taxon>Fungi incertae sedis</taxon>
        <taxon>Zoopagomycota</taxon>
        <taxon>Kickxellomycotina</taxon>
        <taxon>Harpellomycetes</taxon>
        <taxon>Harpellales</taxon>
        <taxon>Legeriomycetaceae</taxon>
        <taxon>Smittium</taxon>
    </lineage>
</organism>
<dbReference type="Proteomes" id="UP000245609">
    <property type="component" value="Unassembled WGS sequence"/>
</dbReference>
<dbReference type="PANTHER" id="PTHR46206">
    <property type="entry name" value="CYTOCHROME P450"/>
    <property type="match status" value="1"/>
</dbReference>
<evidence type="ECO:0000313" key="4">
    <source>
        <dbReference type="EMBL" id="PVV01911.1"/>
    </source>
</evidence>
<feature type="non-terminal residue" evidence="4">
    <location>
        <position position="1"/>
    </location>
</feature>
<dbReference type="GO" id="GO:0020037">
    <property type="term" value="F:heme binding"/>
    <property type="evidence" value="ECO:0007669"/>
    <property type="project" value="InterPro"/>
</dbReference>
<dbReference type="GO" id="GO:0005506">
    <property type="term" value="F:iron ion binding"/>
    <property type="evidence" value="ECO:0007669"/>
    <property type="project" value="InterPro"/>
</dbReference>